<feature type="domain" description="Protein kinase" evidence="2">
    <location>
        <begin position="20"/>
        <end position="110"/>
    </location>
</feature>
<evidence type="ECO:0000313" key="4">
    <source>
        <dbReference type="Proteomes" id="UP000037432"/>
    </source>
</evidence>
<evidence type="ECO:0000313" key="3">
    <source>
        <dbReference type="EMBL" id="KMS66180.1"/>
    </source>
</evidence>
<dbReference type="Proteomes" id="UP000037432">
    <property type="component" value="Unassembled WGS sequence"/>
</dbReference>
<comment type="caution">
    <text evidence="3">The sequence shown here is derived from an EMBL/GenBank/DDBJ whole genome shotgun (WGS) entry which is preliminary data.</text>
</comment>
<dbReference type="GO" id="GO:0004674">
    <property type="term" value="F:protein serine/threonine kinase activity"/>
    <property type="evidence" value="ECO:0007669"/>
    <property type="project" value="UniProtKB-KW"/>
</dbReference>
<dbReference type="PROSITE" id="PS00107">
    <property type="entry name" value="PROTEIN_KINASE_ATP"/>
    <property type="match status" value="1"/>
</dbReference>
<keyword evidence="1" id="KW-0547">Nucleotide-binding</keyword>
<dbReference type="PROSITE" id="PS50011">
    <property type="entry name" value="PROTEIN_KINASE_DOM"/>
    <property type="match status" value="1"/>
</dbReference>
<evidence type="ECO:0000256" key="1">
    <source>
        <dbReference type="PROSITE-ProRule" id="PRU10141"/>
    </source>
</evidence>
<dbReference type="InterPro" id="IPR011009">
    <property type="entry name" value="Kinase-like_dom_sf"/>
</dbReference>
<dbReference type="Gene3D" id="3.30.200.20">
    <property type="entry name" value="Phosphorylase Kinase, domain 1"/>
    <property type="match status" value="1"/>
</dbReference>
<dbReference type="PATRIC" id="fig|1938.3.peg.2712"/>
<dbReference type="AlphaFoldDB" id="A0A0J8BKU8"/>
<dbReference type="EMBL" id="LFNT01000183">
    <property type="protein sequence ID" value="KMS66180.1"/>
    <property type="molecule type" value="Genomic_DNA"/>
</dbReference>
<proteinExistence type="predicted"/>
<keyword evidence="3" id="KW-0808">Transferase</keyword>
<reference evidence="3 4" key="1">
    <citation type="submission" date="2015-06" db="EMBL/GenBank/DDBJ databases">
        <authorList>
            <person name="Ju K.-S."/>
            <person name="Doroghazi J.R."/>
            <person name="Metcalf W.W."/>
        </authorList>
    </citation>
    <scope>NUCLEOTIDE SEQUENCE [LARGE SCALE GENOMIC DNA]</scope>
    <source>
        <strain evidence="3 4">NRRL 3414</strain>
    </source>
</reference>
<keyword evidence="3" id="KW-0723">Serine/threonine-protein kinase</keyword>
<name>A0A0J8BKU8_STRVR</name>
<keyword evidence="3" id="KW-0418">Kinase</keyword>
<feature type="non-terminal residue" evidence="3">
    <location>
        <position position="110"/>
    </location>
</feature>
<dbReference type="GO" id="GO:0005524">
    <property type="term" value="F:ATP binding"/>
    <property type="evidence" value="ECO:0007669"/>
    <property type="project" value="UniProtKB-UniRule"/>
</dbReference>
<keyword evidence="1" id="KW-0067">ATP-binding</keyword>
<accession>A0A0J8BKU8</accession>
<sequence length="110" mass="12366">MTGEQPHPVPVPLGYRVGHWEVREPLGSGAFATVYAGRPIGEADPALPRRVALKFLPTGTRTPRQLRHLRELAEREVELLERLRAPRLIRMYDTLTVDDPDHPELDGATV</sequence>
<dbReference type="SUPFAM" id="SSF56112">
    <property type="entry name" value="Protein kinase-like (PK-like)"/>
    <property type="match status" value="1"/>
</dbReference>
<evidence type="ECO:0000259" key="2">
    <source>
        <dbReference type="PROSITE" id="PS50011"/>
    </source>
</evidence>
<dbReference type="InterPro" id="IPR000719">
    <property type="entry name" value="Prot_kinase_dom"/>
</dbReference>
<protein>
    <submittedName>
        <fullName evidence="3">Serine/threonine protein kinase</fullName>
    </submittedName>
</protein>
<dbReference type="InterPro" id="IPR017441">
    <property type="entry name" value="Protein_kinase_ATP_BS"/>
</dbReference>
<feature type="binding site" evidence="1">
    <location>
        <position position="54"/>
    </location>
    <ligand>
        <name>ATP</name>
        <dbReference type="ChEBI" id="CHEBI:30616"/>
    </ligand>
</feature>
<gene>
    <name evidence="3" type="ORF">ACM01_46280</name>
</gene>
<organism evidence="3 4">
    <name type="scientific">Streptomyces viridochromogenes</name>
    <dbReference type="NCBI Taxonomy" id="1938"/>
    <lineage>
        <taxon>Bacteria</taxon>
        <taxon>Bacillati</taxon>
        <taxon>Actinomycetota</taxon>
        <taxon>Actinomycetes</taxon>
        <taxon>Kitasatosporales</taxon>
        <taxon>Streptomycetaceae</taxon>
        <taxon>Streptomyces</taxon>
    </lineage>
</organism>